<feature type="signal peptide" evidence="1">
    <location>
        <begin position="1"/>
        <end position="26"/>
    </location>
</feature>
<evidence type="ECO:0000256" key="1">
    <source>
        <dbReference type="SAM" id="SignalP"/>
    </source>
</evidence>
<protein>
    <recommendedName>
        <fullName evidence="4">Phospholipase A2</fullName>
    </recommendedName>
</protein>
<dbReference type="RefSeq" id="WP_025355443.1">
    <property type="nucleotide sequence ID" value="NZ_BAAABQ010000057.1"/>
</dbReference>
<feature type="chain" id="PRO_5046776806" description="Phospholipase A2" evidence="1">
    <location>
        <begin position="27"/>
        <end position="127"/>
    </location>
</feature>
<gene>
    <name evidence="2" type="ORF">BC739_004595</name>
</gene>
<keyword evidence="1" id="KW-0732">Signal</keyword>
<dbReference type="Gene3D" id="1.20.90.10">
    <property type="entry name" value="Phospholipase A2 domain"/>
    <property type="match status" value="1"/>
</dbReference>
<evidence type="ECO:0008006" key="4">
    <source>
        <dbReference type="Google" id="ProtNLM"/>
    </source>
</evidence>
<name>A0ABR6BKJ0_9PSEU</name>
<dbReference type="Proteomes" id="UP000517916">
    <property type="component" value="Unassembled WGS sequence"/>
</dbReference>
<dbReference type="SUPFAM" id="SSF48619">
    <property type="entry name" value="Phospholipase A2, PLA2"/>
    <property type="match status" value="1"/>
</dbReference>
<sequence>MLRKTAAAAGVIAFGLLVVGAGSAQAQEVPSARMAIAGDGCTNAPDNYGEANFRPACDAHDNCYSAGSPFSRLTCDQVLLYDLTQACDNTYSAINPLRYSCEGVAGGYYNAVRTFGRSHYEGSGDPS</sequence>
<evidence type="ECO:0000313" key="3">
    <source>
        <dbReference type="Proteomes" id="UP000517916"/>
    </source>
</evidence>
<dbReference type="Pfam" id="PF09056">
    <property type="entry name" value="Phospholip_A2_3"/>
    <property type="match status" value="1"/>
</dbReference>
<keyword evidence="3" id="KW-1185">Reference proteome</keyword>
<organism evidence="2 3">
    <name type="scientific">Kutzneria viridogrisea</name>
    <dbReference type="NCBI Taxonomy" id="47990"/>
    <lineage>
        <taxon>Bacteria</taxon>
        <taxon>Bacillati</taxon>
        <taxon>Actinomycetota</taxon>
        <taxon>Actinomycetes</taxon>
        <taxon>Pseudonocardiales</taxon>
        <taxon>Pseudonocardiaceae</taxon>
        <taxon>Kutzneria</taxon>
    </lineage>
</organism>
<evidence type="ECO:0000313" key="2">
    <source>
        <dbReference type="EMBL" id="MBA8927389.1"/>
    </source>
</evidence>
<accession>A0ABR6BKJ0</accession>
<reference evidence="2 3" key="1">
    <citation type="submission" date="2020-08" db="EMBL/GenBank/DDBJ databases">
        <title>Genomic Encyclopedia of Archaeal and Bacterial Type Strains, Phase II (KMG-II): from individual species to whole genera.</title>
        <authorList>
            <person name="Goeker M."/>
        </authorList>
    </citation>
    <scope>NUCLEOTIDE SEQUENCE [LARGE SCALE GENOMIC DNA]</scope>
    <source>
        <strain evidence="2 3">DSM 43850</strain>
    </source>
</reference>
<comment type="caution">
    <text evidence="2">The sequence shown here is derived from an EMBL/GenBank/DDBJ whole genome shotgun (WGS) entry which is preliminary data.</text>
</comment>
<dbReference type="InterPro" id="IPR015141">
    <property type="entry name" value="PLipase_A2_prok/fun"/>
</dbReference>
<dbReference type="InterPro" id="IPR036444">
    <property type="entry name" value="PLipase_A2_dom_sf"/>
</dbReference>
<dbReference type="EMBL" id="JACJID010000003">
    <property type="protein sequence ID" value="MBA8927389.1"/>
    <property type="molecule type" value="Genomic_DNA"/>
</dbReference>
<proteinExistence type="predicted"/>